<dbReference type="Proteomes" id="UP000177263">
    <property type="component" value="Unassembled WGS sequence"/>
</dbReference>
<gene>
    <name evidence="2" type="ORF">A2801_04455</name>
</gene>
<dbReference type="EMBL" id="MGGM01000033">
    <property type="protein sequence ID" value="OGM28246.1"/>
    <property type="molecule type" value="Genomic_DNA"/>
</dbReference>
<organism evidence="2 3">
    <name type="scientific">Candidatus Woesebacteria bacterium RIFCSPHIGHO2_01_FULL_41_10</name>
    <dbReference type="NCBI Taxonomy" id="1802500"/>
    <lineage>
        <taxon>Bacteria</taxon>
        <taxon>Candidatus Woeseibacteriota</taxon>
    </lineage>
</organism>
<keyword evidence="1" id="KW-1133">Transmembrane helix</keyword>
<name>A0A1F7YLM1_9BACT</name>
<feature type="transmembrane region" description="Helical" evidence="1">
    <location>
        <begin position="76"/>
        <end position="98"/>
    </location>
</feature>
<dbReference type="AlphaFoldDB" id="A0A1F7YLM1"/>
<feature type="transmembrane region" description="Helical" evidence="1">
    <location>
        <begin position="46"/>
        <end position="64"/>
    </location>
</feature>
<keyword evidence="1" id="KW-0812">Transmembrane</keyword>
<evidence type="ECO:0000313" key="2">
    <source>
        <dbReference type="EMBL" id="OGM28246.1"/>
    </source>
</evidence>
<evidence type="ECO:0000256" key="1">
    <source>
        <dbReference type="SAM" id="Phobius"/>
    </source>
</evidence>
<comment type="caution">
    <text evidence="2">The sequence shown here is derived from an EMBL/GenBank/DDBJ whole genome shotgun (WGS) entry which is preliminary data.</text>
</comment>
<protein>
    <submittedName>
        <fullName evidence="2">Uncharacterized protein</fullName>
    </submittedName>
</protein>
<sequence>MKFKILGVLSIVFAISLLVTCGSTLFSQNGLGDLYSELGTNPDFTLRTYVNIGLVVISVLNAFLGFRVFQSENDGFFNVVFAILTVSFIGSGLALWYVNSLAYASVQEVLSGSTGI</sequence>
<proteinExistence type="predicted"/>
<evidence type="ECO:0000313" key="3">
    <source>
        <dbReference type="Proteomes" id="UP000177263"/>
    </source>
</evidence>
<keyword evidence="1" id="KW-0472">Membrane</keyword>
<accession>A0A1F7YLM1</accession>
<reference evidence="2 3" key="1">
    <citation type="journal article" date="2016" name="Nat. Commun.">
        <title>Thousands of microbial genomes shed light on interconnected biogeochemical processes in an aquifer system.</title>
        <authorList>
            <person name="Anantharaman K."/>
            <person name="Brown C.T."/>
            <person name="Hug L.A."/>
            <person name="Sharon I."/>
            <person name="Castelle C.J."/>
            <person name="Probst A.J."/>
            <person name="Thomas B.C."/>
            <person name="Singh A."/>
            <person name="Wilkins M.J."/>
            <person name="Karaoz U."/>
            <person name="Brodie E.L."/>
            <person name="Williams K.H."/>
            <person name="Hubbard S.S."/>
            <person name="Banfield J.F."/>
        </authorList>
    </citation>
    <scope>NUCLEOTIDE SEQUENCE [LARGE SCALE GENOMIC DNA]</scope>
</reference>